<organism evidence="6 7">
    <name type="scientific">Bailinhaonella thermotolerans</name>
    <dbReference type="NCBI Taxonomy" id="1070861"/>
    <lineage>
        <taxon>Bacteria</taxon>
        <taxon>Bacillati</taxon>
        <taxon>Actinomycetota</taxon>
        <taxon>Actinomycetes</taxon>
        <taxon>Streptosporangiales</taxon>
        <taxon>Streptosporangiaceae</taxon>
        <taxon>Bailinhaonella</taxon>
    </lineage>
</organism>
<dbReference type="GO" id="GO:0000976">
    <property type="term" value="F:transcription cis-regulatory region binding"/>
    <property type="evidence" value="ECO:0007669"/>
    <property type="project" value="TreeGrafter"/>
</dbReference>
<name>A0A3A4A9U6_9ACTN</name>
<comment type="caution">
    <text evidence="6">The sequence shown here is derived from an EMBL/GenBank/DDBJ whole genome shotgun (WGS) entry which is preliminary data.</text>
</comment>
<evidence type="ECO:0000256" key="4">
    <source>
        <dbReference type="PROSITE-ProRule" id="PRU00335"/>
    </source>
</evidence>
<sequence length="182" mass="19410">MSITDSRPGDGVRERILRAAASALRSHERAGMAEIATAAGVGRATLYRHFASREDLLVELGRFSAAECVRALEAARLDAVPVPEAVARANRAVLSVGRAYWVVSVHAPDLWPEERAVGDRLDLLARRGQEDGVLRRDIPADHLGALHGSLIVGALTYEPLIALGVEEAADTITKLYLSGAAA</sequence>
<keyword evidence="1" id="KW-0805">Transcription regulation</keyword>
<dbReference type="InterPro" id="IPR001647">
    <property type="entry name" value="HTH_TetR"/>
</dbReference>
<evidence type="ECO:0000259" key="5">
    <source>
        <dbReference type="PROSITE" id="PS50977"/>
    </source>
</evidence>
<gene>
    <name evidence="6" type="ORF">D5H75_35165</name>
</gene>
<evidence type="ECO:0000313" key="7">
    <source>
        <dbReference type="Proteomes" id="UP000265768"/>
    </source>
</evidence>
<dbReference type="PANTHER" id="PTHR30055">
    <property type="entry name" value="HTH-TYPE TRANSCRIPTIONAL REGULATOR RUTR"/>
    <property type="match status" value="1"/>
</dbReference>
<dbReference type="InterPro" id="IPR050109">
    <property type="entry name" value="HTH-type_TetR-like_transc_reg"/>
</dbReference>
<evidence type="ECO:0000313" key="6">
    <source>
        <dbReference type="EMBL" id="RJL22820.1"/>
    </source>
</evidence>
<keyword evidence="7" id="KW-1185">Reference proteome</keyword>
<evidence type="ECO:0000256" key="1">
    <source>
        <dbReference type="ARBA" id="ARBA00023015"/>
    </source>
</evidence>
<reference evidence="6 7" key="1">
    <citation type="submission" date="2018-09" db="EMBL/GenBank/DDBJ databases">
        <title>YIM 75507 draft genome.</title>
        <authorList>
            <person name="Tang S."/>
            <person name="Feng Y."/>
        </authorList>
    </citation>
    <scope>NUCLEOTIDE SEQUENCE [LARGE SCALE GENOMIC DNA]</scope>
    <source>
        <strain evidence="6 7">YIM 75507</strain>
    </source>
</reference>
<dbReference type="Gene3D" id="1.10.357.10">
    <property type="entry name" value="Tetracycline Repressor, domain 2"/>
    <property type="match status" value="1"/>
</dbReference>
<keyword evidence="3" id="KW-0804">Transcription</keyword>
<dbReference type="SUPFAM" id="SSF46689">
    <property type="entry name" value="Homeodomain-like"/>
    <property type="match status" value="1"/>
</dbReference>
<dbReference type="Pfam" id="PF00440">
    <property type="entry name" value="TetR_N"/>
    <property type="match status" value="1"/>
</dbReference>
<protein>
    <submittedName>
        <fullName evidence="6">TetR/AcrR family transcriptional regulator</fullName>
    </submittedName>
</protein>
<dbReference type="InterPro" id="IPR036271">
    <property type="entry name" value="Tet_transcr_reg_TetR-rel_C_sf"/>
</dbReference>
<dbReference type="PROSITE" id="PS50977">
    <property type="entry name" value="HTH_TETR_2"/>
    <property type="match status" value="1"/>
</dbReference>
<dbReference type="EMBL" id="QZEY01000021">
    <property type="protein sequence ID" value="RJL22820.1"/>
    <property type="molecule type" value="Genomic_DNA"/>
</dbReference>
<dbReference type="RefSeq" id="WP_119930911.1">
    <property type="nucleotide sequence ID" value="NZ_QZEY01000021.1"/>
</dbReference>
<dbReference type="InterPro" id="IPR009057">
    <property type="entry name" value="Homeodomain-like_sf"/>
</dbReference>
<dbReference type="SUPFAM" id="SSF48498">
    <property type="entry name" value="Tetracyclin repressor-like, C-terminal domain"/>
    <property type="match status" value="1"/>
</dbReference>
<feature type="domain" description="HTH tetR-type" evidence="5">
    <location>
        <begin position="10"/>
        <end position="68"/>
    </location>
</feature>
<keyword evidence="2 4" id="KW-0238">DNA-binding</keyword>
<dbReference type="AlphaFoldDB" id="A0A3A4A9U6"/>
<dbReference type="GO" id="GO:0003700">
    <property type="term" value="F:DNA-binding transcription factor activity"/>
    <property type="evidence" value="ECO:0007669"/>
    <property type="project" value="TreeGrafter"/>
</dbReference>
<dbReference type="Proteomes" id="UP000265768">
    <property type="component" value="Unassembled WGS sequence"/>
</dbReference>
<dbReference type="OrthoDB" id="8654052at2"/>
<accession>A0A3A4A9U6</accession>
<dbReference type="PANTHER" id="PTHR30055:SF234">
    <property type="entry name" value="HTH-TYPE TRANSCRIPTIONAL REGULATOR BETI"/>
    <property type="match status" value="1"/>
</dbReference>
<evidence type="ECO:0000256" key="3">
    <source>
        <dbReference type="ARBA" id="ARBA00023163"/>
    </source>
</evidence>
<proteinExistence type="predicted"/>
<evidence type="ECO:0000256" key="2">
    <source>
        <dbReference type="ARBA" id="ARBA00023125"/>
    </source>
</evidence>
<feature type="DNA-binding region" description="H-T-H motif" evidence="4">
    <location>
        <begin position="31"/>
        <end position="50"/>
    </location>
</feature>